<protein>
    <recommendedName>
        <fullName evidence="3">Retrotransposon Copia-like N-terminal domain-containing protein</fullName>
    </recommendedName>
</protein>
<keyword evidence="2" id="KW-1185">Reference proteome</keyword>
<name>A0AAV3QEC8_LITER</name>
<dbReference type="PANTHER" id="PTHR37610">
    <property type="entry name" value="CCHC-TYPE DOMAIN-CONTAINING PROTEIN"/>
    <property type="match status" value="1"/>
</dbReference>
<accession>A0AAV3QEC8</accession>
<comment type="caution">
    <text evidence="1">The sequence shown here is derived from an EMBL/GenBank/DDBJ whole genome shotgun (WGS) entry which is preliminary data.</text>
</comment>
<dbReference type="PANTHER" id="PTHR37610:SF6">
    <property type="entry name" value="GAG-POLYPEPTIDE OF LTR COPIA-TYPE-RELATED"/>
    <property type="match status" value="1"/>
</dbReference>
<proteinExistence type="predicted"/>
<dbReference type="Proteomes" id="UP001454036">
    <property type="component" value="Unassembled WGS sequence"/>
</dbReference>
<evidence type="ECO:0000313" key="2">
    <source>
        <dbReference type="Proteomes" id="UP001454036"/>
    </source>
</evidence>
<dbReference type="EMBL" id="BAABME010004136">
    <property type="protein sequence ID" value="GAA0161301.1"/>
    <property type="molecule type" value="Genomic_DNA"/>
</dbReference>
<organism evidence="1 2">
    <name type="scientific">Lithospermum erythrorhizon</name>
    <name type="common">Purple gromwell</name>
    <name type="synonym">Lithospermum officinale var. erythrorhizon</name>
    <dbReference type="NCBI Taxonomy" id="34254"/>
    <lineage>
        <taxon>Eukaryota</taxon>
        <taxon>Viridiplantae</taxon>
        <taxon>Streptophyta</taxon>
        <taxon>Embryophyta</taxon>
        <taxon>Tracheophyta</taxon>
        <taxon>Spermatophyta</taxon>
        <taxon>Magnoliopsida</taxon>
        <taxon>eudicotyledons</taxon>
        <taxon>Gunneridae</taxon>
        <taxon>Pentapetalae</taxon>
        <taxon>asterids</taxon>
        <taxon>lamiids</taxon>
        <taxon>Boraginales</taxon>
        <taxon>Boraginaceae</taxon>
        <taxon>Boraginoideae</taxon>
        <taxon>Lithospermeae</taxon>
        <taxon>Lithospermum</taxon>
    </lineage>
</organism>
<sequence length="92" mass="10196">MVTSWLLHSVDREIAESVLYCDTAEKMWNQLQVRYSQSNNGCSKPEAPLVLVKRSKGLYILNVDSVSHAQDLLGVSSSTFDSIAHVNNANNT</sequence>
<reference evidence="1 2" key="1">
    <citation type="submission" date="2024-01" db="EMBL/GenBank/DDBJ databases">
        <title>The complete chloroplast genome sequence of Lithospermum erythrorhizon: insights into the phylogenetic relationship among Boraginaceae species and the maternal lineages of purple gromwells.</title>
        <authorList>
            <person name="Okada T."/>
            <person name="Watanabe K."/>
        </authorList>
    </citation>
    <scope>NUCLEOTIDE SEQUENCE [LARGE SCALE GENOMIC DNA]</scope>
</reference>
<gene>
    <name evidence="1" type="ORF">LIER_17649</name>
</gene>
<evidence type="ECO:0000313" key="1">
    <source>
        <dbReference type="EMBL" id="GAA0161301.1"/>
    </source>
</evidence>
<dbReference type="AlphaFoldDB" id="A0AAV3QEC8"/>
<evidence type="ECO:0008006" key="3">
    <source>
        <dbReference type="Google" id="ProtNLM"/>
    </source>
</evidence>